<sequence>MNVSQAQKGRTYLVKKVNLEGNIERRLEMLGMTDQVKLMVLNKKNQGAVIIKVRGTRFAIGKEIADAIEIEEIENE</sequence>
<dbReference type="PANTHER" id="PTHR43151:SF1">
    <property type="entry name" value="SSR2333 PROTEIN"/>
    <property type="match status" value="1"/>
</dbReference>
<dbReference type="Proteomes" id="UP000255234">
    <property type="component" value="Unassembled WGS sequence"/>
</dbReference>
<organism evidence="3 4">
    <name type="scientific">Megamonas hypermegale</name>
    <dbReference type="NCBI Taxonomy" id="158847"/>
    <lineage>
        <taxon>Bacteria</taxon>
        <taxon>Bacillati</taxon>
        <taxon>Bacillota</taxon>
        <taxon>Negativicutes</taxon>
        <taxon>Selenomonadales</taxon>
        <taxon>Selenomonadaceae</taxon>
        <taxon>Megamonas</taxon>
    </lineage>
</organism>
<dbReference type="InterPro" id="IPR007167">
    <property type="entry name" value="Fe-transptr_FeoA-like"/>
</dbReference>
<evidence type="ECO:0000313" key="3">
    <source>
        <dbReference type="EMBL" id="STY71908.1"/>
    </source>
</evidence>
<evidence type="ECO:0000256" key="1">
    <source>
        <dbReference type="ARBA" id="ARBA00023004"/>
    </source>
</evidence>
<dbReference type="InterPro" id="IPR008988">
    <property type="entry name" value="Transcriptional_repressor_C"/>
</dbReference>
<evidence type="ECO:0000313" key="4">
    <source>
        <dbReference type="Proteomes" id="UP000255234"/>
    </source>
</evidence>
<reference evidence="3 4" key="1">
    <citation type="submission" date="2018-06" db="EMBL/GenBank/DDBJ databases">
        <authorList>
            <consortium name="Pathogen Informatics"/>
            <person name="Doyle S."/>
        </authorList>
    </citation>
    <scope>NUCLEOTIDE SEQUENCE [LARGE SCALE GENOMIC DNA]</scope>
    <source>
        <strain evidence="3 4">NCTC10571</strain>
    </source>
</reference>
<dbReference type="GO" id="GO:0046914">
    <property type="term" value="F:transition metal ion binding"/>
    <property type="evidence" value="ECO:0007669"/>
    <property type="project" value="InterPro"/>
</dbReference>
<proteinExistence type="predicted"/>
<dbReference type="GeneID" id="62779410"/>
<name>A0A378P0X0_9FIRM</name>
<gene>
    <name evidence="3" type="ORF">NCTC10571_02086</name>
</gene>
<dbReference type="InterPro" id="IPR053184">
    <property type="entry name" value="FeoA-like"/>
</dbReference>
<dbReference type="SUPFAM" id="SSF50037">
    <property type="entry name" value="C-terminal domain of transcriptional repressors"/>
    <property type="match status" value="1"/>
</dbReference>
<dbReference type="Pfam" id="PF04023">
    <property type="entry name" value="FeoA"/>
    <property type="match status" value="1"/>
</dbReference>
<evidence type="ECO:0000259" key="2">
    <source>
        <dbReference type="SMART" id="SM00899"/>
    </source>
</evidence>
<dbReference type="SMART" id="SM00899">
    <property type="entry name" value="FeoA"/>
    <property type="match status" value="1"/>
</dbReference>
<dbReference type="RefSeq" id="WP_008539851.1">
    <property type="nucleotide sequence ID" value="NZ_UGPP01000001.1"/>
</dbReference>
<keyword evidence="1" id="KW-0408">Iron</keyword>
<accession>A0A378P0X0</accession>
<dbReference type="EMBL" id="UGPP01000001">
    <property type="protein sequence ID" value="STY71908.1"/>
    <property type="molecule type" value="Genomic_DNA"/>
</dbReference>
<dbReference type="Gene3D" id="2.30.30.90">
    <property type="match status" value="1"/>
</dbReference>
<feature type="domain" description="Ferrous iron transporter FeoA-like" evidence="2">
    <location>
        <begin position="1"/>
        <end position="72"/>
    </location>
</feature>
<dbReference type="InterPro" id="IPR038157">
    <property type="entry name" value="FeoA_core_dom"/>
</dbReference>
<dbReference type="AlphaFoldDB" id="A0A378P0X0"/>
<protein>
    <submittedName>
        <fullName evidence="3">FeoA domain</fullName>
    </submittedName>
</protein>
<dbReference type="PANTHER" id="PTHR43151">
    <property type="entry name" value="FEOA FAMILY PROTEIN"/>
    <property type="match status" value="1"/>
</dbReference>